<feature type="transmembrane region" description="Helical" evidence="1">
    <location>
        <begin position="90"/>
        <end position="108"/>
    </location>
</feature>
<dbReference type="OrthoDB" id="5521964at2"/>
<reference evidence="2 3" key="1">
    <citation type="submission" date="2017-06" db="EMBL/GenBank/DDBJ databases">
        <authorList>
            <person name="Kim H.J."/>
            <person name="Triplett B.A."/>
        </authorList>
    </citation>
    <scope>NUCLEOTIDE SEQUENCE [LARGE SCALE GENOMIC DNA]</scope>
    <source>
        <strain evidence="2 3">DSM 14713</strain>
    </source>
</reference>
<evidence type="ECO:0000256" key="1">
    <source>
        <dbReference type="SAM" id="Phobius"/>
    </source>
</evidence>
<feature type="transmembrane region" description="Helical" evidence="1">
    <location>
        <begin position="128"/>
        <end position="150"/>
    </location>
</feature>
<dbReference type="Proteomes" id="UP000217289">
    <property type="component" value="Chromosome"/>
</dbReference>
<evidence type="ECO:0000313" key="3">
    <source>
        <dbReference type="Proteomes" id="UP000217289"/>
    </source>
</evidence>
<keyword evidence="1" id="KW-0812">Transmembrane</keyword>
<proteinExistence type="predicted"/>
<accession>A0A250IDE8</accession>
<dbReference type="EMBL" id="CP022163">
    <property type="protein sequence ID" value="ATB29147.1"/>
    <property type="molecule type" value="Genomic_DNA"/>
</dbReference>
<keyword evidence="3" id="KW-1185">Reference proteome</keyword>
<protein>
    <submittedName>
        <fullName evidence="2">Uncharacterized protein</fullName>
    </submittedName>
</protein>
<organism evidence="2 3">
    <name type="scientific">Melittangium boletus DSM 14713</name>
    <dbReference type="NCBI Taxonomy" id="1294270"/>
    <lineage>
        <taxon>Bacteria</taxon>
        <taxon>Pseudomonadati</taxon>
        <taxon>Myxococcota</taxon>
        <taxon>Myxococcia</taxon>
        <taxon>Myxococcales</taxon>
        <taxon>Cystobacterineae</taxon>
        <taxon>Archangiaceae</taxon>
        <taxon>Melittangium</taxon>
    </lineage>
</organism>
<sequence length="165" mass="17925">MPDTLEPQNGPLSVQREVIITPPDAPLPNARFTYVDDSPVVVRSGEFQIDHRGVVIGAFTMVLVSFLTFWMPLFGPLMAGAFGGFFAKRWGRAFAAAAFASVAVPFLLVVLNGFTKTGNLGFLLGLTFWQWTIAHAVCMFIGAASGVFSVPRSERGLLEREIATE</sequence>
<keyword evidence="1" id="KW-1133">Transmembrane helix</keyword>
<evidence type="ECO:0000313" key="2">
    <source>
        <dbReference type="EMBL" id="ATB29147.1"/>
    </source>
</evidence>
<dbReference type="KEGG" id="mbd:MEBOL_002596"/>
<name>A0A250IDE8_9BACT</name>
<keyword evidence="1" id="KW-0472">Membrane</keyword>
<dbReference type="AlphaFoldDB" id="A0A250IDE8"/>
<gene>
    <name evidence="2" type="ORF">MEBOL_002596</name>
</gene>
<feature type="transmembrane region" description="Helical" evidence="1">
    <location>
        <begin position="54"/>
        <end position="78"/>
    </location>
</feature>
<dbReference type="RefSeq" id="WP_095977757.1">
    <property type="nucleotide sequence ID" value="NZ_CP022163.1"/>
</dbReference>